<comment type="caution">
    <text evidence="3">The sequence shown here is derived from an EMBL/GenBank/DDBJ whole genome shotgun (WGS) entry which is preliminary data.</text>
</comment>
<evidence type="ECO:0000259" key="2">
    <source>
        <dbReference type="Pfam" id="PF13581"/>
    </source>
</evidence>
<dbReference type="InterPro" id="IPR036890">
    <property type="entry name" value="HATPase_C_sf"/>
</dbReference>
<keyword evidence="1" id="KW-0418">Kinase</keyword>
<name>A0A949JBF3_9ACTN</name>
<feature type="domain" description="Histidine kinase/HSP90-like ATPase" evidence="2">
    <location>
        <begin position="32"/>
        <end position="125"/>
    </location>
</feature>
<dbReference type="GO" id="GO:0005524">
    <property type="term" value="F:ATP binding"/>
    <property type="evidence" value="ECO:0007669"/>
    <property type="project" value="UniProtKB-KW"/>
</dbReference>
<keyword evidence="3" id="KW-0067">ATP-binding</keyword>
<dbReference type="EMBL" id="JAELVF020000001">
    <property type="protein sequence ID" value="MBU7596957.1"/>
    <property type="molecule type" value="Genomic_DNA"/>
</dbReference>
<dbReference type="Gene3D" id="3.30.565.10">
    <property type="entry name" value="Histidine kinase-like ATPase, C-terminal domain"/>
    <property type="match status" value="1"/>
</dbReference>
<keyword evidence="1" id="KW-0723">Serine/threonine-protein kinase</keyword>
<dbReference type="Proteomes" id="UP000694501">
    <property type="component" value="Unassembled WGS sequence"/>
</dbReference>
<evidence type="ECO:0000313" key="4">
    <source>
        <dbReference type="Proteomes" id="UP000694501"/>
    </source>
</evidence>
<evidence type="ECO:0000256" key="1">
    <source>
        <dbReference type="ARBA" id="ARBA00022527"/>
    </source>
</evidence>
<dbReference type="SUPFAM" id="SSF55874">
    <property type="entry name" value="ATPase domain of HSP90 chaperone/DNA topoisomerase II/histidine kinase"/>
    <property type="match status" value="1"/>
</dbReference>
<accession>A0A949JBF3</accession>
<dbReference type="CDD" id="cd16936">
    <property type="entry name" value="HATPase_RsbW-like"/>
    <property type="match status" value="1"/>
</dbReference>
<dbReference type="Pfam" id="PF13581">
    <property type="entry name" value="HATPase_c_2"/>
    <property type="match status" value="1"/>
</dbReference>
<dbReference type="PANTHER" id="PTHR35526">
    <property type="entry name" value="ANTI-SIGMA-F FACTOR RSBW-RELATED"/>
    <property type="match status" value="1"/>
</dbReference>
<dbReference type="InterPro" id="IPR003594">
    <property type="entry name" value="HATPase_dom"/>
</dbReference>
<protein>
    <submittedName>
        <fullName evidence="3">ATP-binding protein</fullName>
    </submittedName>
</protein>
<proteinExistence type="predicted"/>
<keyword evidence="4" id="KW-1185">Reference proteome</keyword>
<sequence>MPNSEPHRLTPTAVLLHPPDEWECGLQLTNVPRAARVARAAFRTALDGLRPPRELADTAELLTGELVGNAVRHAEGQVYVRARVREGVLRISVRDEHPDLPDPVPVTFDDAHGRGLLLVERLARAWGRYALLSSAVGGSVVGKVVWCELACSTTRMS</sequence>
<dbReference type="PANTHER" id="PTHR35526:SF3">
    <property type="entry name" value="ANTI-SIGMA-F FACTOR RSBW"/>
    <property type="match status" value="1"/>
</dbReference>
<dbReference type="GO" id="GO:0004674">
    <property type="term" value="F:protein serine/threonine kinase activity"/>
    <property type="evidence" value="ECO:0007669"/>
    <property type="project" value="UniProtKB-KW"/>
</dbReference>
<organism evidence="3 4">
    <name type="scientific">Streptomyces tardus</name>
    <dbReference type="NCBI Taxonomy" id="2780544"/>
    <lineage>
        <taxon>Bacteria</taxon>
        <taxon>Bacillati</taxon>
        <taxon>Actinomycetota</taxon>
        <taxon>Actinomycetes</taxon>
        <taxon>Kitasatosporales</taxon>
        <taxon>Streptomycetaceae</taxon>
        <taxon>Streptomyces</taxon>
    </lineage>
</organism>
<gene>
    <name evidence="3" type="ORF">JGS22_004715</name>
</gene>
<dbReference type="InterPro" id="IPR050267">
    <property type="entry name" value="Anti-sigma-factor_SerPK"/>
</dbReference>
<evidence type="ECO:0000313" key="3">
    <source>
        <dbReference type="EMBL" id="MBU7596957.1"/>
    </source>
</evidence>
<reference evidence="3" key="1">
    <citation type="submission" date="2021-06" db="EMBL/GenBank/DDBJ databases">
        <title>Sequencing of actinobacteria type strains.</title>
        <authorList>
            <person name="Nguyen G.-S."/>
            <person name="Wentzel A."/>
        </authorList>
    </citation>
    <scope>NUCLEOTIDE SEQUENCE</scope>
    <source>
        <strain evidence="3">P38-E01</strain>
    </source>
</reference>
<keyword evidence="3" id="KW-0547">Nucleotide-binding</keyword>
<keyword evidence="1" id="KW-0808">Transferase</keyword>
<dbReference type="AlphaFoldDB" id="A0A949JBF3"/>
<dbReference type="RefSeq" id="WP_211040740.1">
    <property type="nucleotide sequence ID" value="NZ_JAELVF020000001.1"/>
</dbReference>